<keyword evidence="2" id="KW-0812">Transmembrane</keyword>
<dbReference type="Pfam" id="PF00440">
    <property type="entry name" value="TetR_N"/>
    <property type="match status" value="1"/>
</dbReference>
<dbReference type="InterPro" id="IPR050109">
    <property type="entry name" value="HTH-type_TetR-like_transc_reg"/>
</dbReference>
<dbReference type="SUPFAM" id="SSF46689">
    <property type="entry name" value="Homeodomain-like"/>
    <property type="match status" value="1"/>
</dbReference>
<evidence type="ECO:0000313" key="5">
    <source>
        <dbReference type="Proteomes" id="UP001551695"/>
    </source>
</evidence>
<evidence type="ECO:0000259" key="3">
    <source>
        <dbReference type="Pfam" id="PF00440"/>
    </source>
</evidence>
<dbReference type="PANTHER" id="PTHR30055">
    <property type="entry name" value="HTH-TYPE TRANSCRIPTIONAL REGULATOR RUTR"/>
    <property type="match status" value="1"/>
</dbReference>
<feature type="transmembrane region" description="Helical" evidence="2">
    <location>
        <begin position="153"/>
        <end position="174"/>
    </location>
</feature>
<protein>
    <submittedName>
        <fullName evidence="4">TetR family transcriptional regulator</fullName>
    </submittedName>
</protein>
<dbReference type="InterPro" id="IPR001647">
    <property type="entry name" value="HTH_TetR"/>
</dbReference>
<dbReference type="Gene3D" id="1.10.357.10">
    <property type="entry name" value="Tetracycline Repressor, domain 2"/>
    <property type="match status" value="1"/>
</dbReference>
<dbReference type="PRINTS" id="PR00455">
    <property type="entry name" value="HTHTETR"/>
</dbReference>
<keyword evidence="2" id="KW-0472">Membrane</keyword>
<evidence type="ECO:0000256" key="1">
    <source>
        <dbReference type="ARBA" id="ARBA00023125"/>
    </source>
</evidence>
<keyword evidence="1" id="KW-0238">DNA-binding</keyword>
<name>A0ABV3FLR6_9NOCA</name>
<gene>
    <name evidence="4" type="ORF">AB0I48_02170</name>
</gene>
<dbReference type="Proteomes" id="UP001551695">
    <property type="component" value="Unassembled WGS sequence"/>
</dbReference>
<sequence length="202" mass="22602">MTEARTTPDGREAQRLRTRRRVLDAALAEFRRSGAAAADVGAIVADAGVARATFYFHFPRKEHVLLELERREEVRIAKRLAHRLAEPHDLAAALDEVVRSVLTVERRVGSVLFKDLLGLHFSPNRPEDDEWTDHPVIVLVVEEFARARDEGEAYAGLNPFHAAVFFLLGLYALLTTSGASRSTRAAMLDNYVALTLRGMEIR</sequence>
<comment type="caution">
    <text evidence="4">The sequence shown here is derived from an EMBL/GenBank/DDBJ whole genome shotgun (WGS) entry which is preliminary data.</text>
</comment>
<evidence type="ECO:0000313" key="4">
    <source>
        <dbReference type="EMBL" id="MEV0706349.1"/>
    </source>
</evidence>
<reference evidence="4 5" key="1">
    <citation type="submission" date="2024-06" db="EMBL/GenBank/DDBJ databases">
        <title>The Natural Products Discovery Center: Release of the First 8490 Sequenced Strains for Exploring Actinobacteria Biosynthetic Diversity.</title>
        <authorList>
            <person name="Kalkreuter E."/>
            <person name="Kautsar S.A."/>
            <person name="Yang D."/>
            <person name="Bader C.D."/>
            <person name="Teijaro C.N."/>
            <person name="Fluegel L."/>
            <person name="Davis C.M."/>
            <person name="Simpson J.R."/>
            <person name="Lauterbach L."/>
            <person name="Steele A.D."/>
            <person name="Gui C."/>
            <person name="Meng S."/>
            <person name="Li G."/>
            <person name="Viehrig K."/>
            <person name="Ye F."/>
            <person name="Su P."/>
            <person name="Kiefer A.F."/>
            <person name="Nichols A."/>
            <person name="Cepeda A.J."/>
            <person name="Yan W."/>
            <person name="Fan B."/>
            <person name="Jiang Y."/>
            <person name="Adhikari A."/>
            <person name="Zheng C.-J."/>
            <person name="Schuster L."/>
            <person name="Cowan T.M."/>
            <person name="Smanski M.J."/>
            <person name="Chevrette M.G."/>
            <person name="De Carvalho L.P.S."/>
            <person name="Shen B."/>
        </authorList>
    </citation>
    <scope>NUCLEOTIDE SEQUENCE [LARGE SCALE GENOMIC DNA]</scope>
    <source>
        <strain evidence="4 5">NPDC050403</strain>
    </source>
</reference>
<dbReference type="EMBL" id="JBFAKC010000001">
    <property type="protein sequence ID" value="MEV0706349.1"/>
    <property type="molecule type" value="Genomic_DNA"/>
</dbReference>
<keyword evidence="5" id="KW-1185">Reference proteome</keyword>
<dbReference type="PANTHER" id="PTHR30055:SF226">
    <property type="entry name" value="HTH-TYPE TRANSCRIPTIONAL REGULATOR PKSA"/>
    <property type="match status" value="1"/>
</dbReference>
<proteinExistence type="predicted"/>
<feature type="domain" description="HTH tetR-type" evidence="3">
    <location>
        <begin position="23"/>
        <end position="68"/>
    </location>
</feature>
<dbReference type="InterPro" id="IPR009057">
    <property type="entry name" value="Homeodomain-like_sf"/>
</dbReference>
<accession>A0ABV3FLR6</accession>
<dbReference type="RefSeq" id="WP_357779534.1">
    <property type="nucleotide sequence ID" value="NZ_JBFAKC010000001.1"/>
</dbReference>
<evidence type="ECO:0000256" key="2">
    <source>
        <dbReference type="SAM" id="Phobius"/>
    </source>
</evidence>
<keyword evidence="2" id="KW-1133">Transmembrane helix</keyword>
<organism evidence="4 5">
    <name type="scientific">Nocardia aurea</name>
    <dbReference type="NCBI Taxonomy" id="2144174"/>
    <lineage>
        <taxon>Bacteria</taxon>
        <taxon>Bacillati</taxon>
        <taxon>Actinomycetota</taxon>
        <taxon>Actinomycetes</taxon>
        <taxon>Mycobacteriales</taxon>
        <taxon>Nocardiaceae</taxon>
        <taxon>Nocardia</taxon>
    </lineage>
</organism>